<keyword evidence="3 4" id="KW-0012">Acyltransferase</keyword>
<evidence type="ECO:0000313" key="5">
    <source>
        <dbReference type="EMBL" id="AVX04507.1"/>
    </source>
</evidence>
<dbReference type="Proteomes" id="UP000258927">
    <property type="component" value="Chromosome"/>
</dbReference>
<dbReference type="PANTHER" id="PTHR30098">
    <property type="entry name" value="LEUCYL/PHENYLALANYL-TRNA--PROTEIN TRANSFERASE"/>
    <property type="match status" value="1"/>
</dbReference>
<evidence type="ECO:0000256" key="4">
    <source>
        <dbReference type="HAMAP-Rule" id="MF_00688"/>
    </source>
</evidence>
<evidence type="ECO:0000256" key="3">
    <source>
        <dbReference type="ARBA" id="ARBA00023315"/>
    </source>
</evidence>
<dbReference type="AlphaFoldDB" id="A0A2R4MEP0"/>
<dbReference type="InterPro" id="IPR004616">
    <property type="entry name" value="Leu/Phe-tRNA_Trfase"/>
</dbReference>
<dbReference type="NCBIfam" id="TIGR00667">
    <property type="entry name" value="aat"/>
    <property type="match status" value="1"/>
</dbReference>
<dbReference type="EC" id="2.3.2.6" evidence="4"/>
<keyword evidence="2 4" id="KW-0808">Transferase</keyword>
<dbReference type="Pfam" id="PF03588">
    <property type="entry name" value="Leu_Phe_trans"/>
    <property type="match status" value="1"/>
</dbReference>
<evidence type="ECO:0000256" key="2">
    <source>
        <dbReference type="ARBA" id="ARBA00022679"/>
    </source>
</evidence>
<name>A0A2R4MEP0_9HYPH</name>
<organism evidence="5 6">
    <name type="scientific">Maritalea myrionectae</name>
    <dbReference type="NCBI Taxonomy" id="454601"/>
    <lineage>
        <taxon>Bacteria</taxon>
        <taxon>Pseudomonadati</taxon>
        <taxon>Pseudomonadota</taxon>
        <taxon>Alphaproteobacteria</taxon>
        <taxon>Hyphomicrobiales</taxon>
        <taxon>Devosiaceae</taxon>
        <taxon>Maritalea</taxon>
    </lineage>
</organism>
<sequence>MQEDESDPYDVTLTPDMILGAYAHGIFPMAESADSPDLFWVDPELRGIIPLDGLHISKSLRKALRKKDYEVRFDHDFDLVIGHCAAPMRDREETWINPEIRELYAQLFERGFCHTVEIWRDGEIIGGLYGLALGGAFFGESMFHRATNGSKIALVELVNHLNAKGFELLDTQFITPHLETLGAIEITREQYQARLAQALKVRAAF</sequence>
<dbReference type="EMBL" id="CP021330">
    <property type="protein sequence ID" value="AVX04507.1"/>
    <property type="molecule type" value="Genomic_DNA"/>
</dbReference>
<gene>
    <name evidence="4" type="primary">aat</name>
    <name evidence="5" type="ORF">MXMO3_01983</name>
</gene>
<dbReference type="STRING" id="1122213.GCA_000423365_02282"/>
<proteinExistence type="inferred from homology"/>
<comment type="catalytic activity">
    <reaction evidence="4">
        <text>N-terminal L-arginyl-[protein] + L-leucyl-tRNA(Leu) = N-terminal L-leucyl-L-arginyl-[protein] + tRNA(Leu) + H(+)</text>
        <dbReference type="Rhea" id="RHEA:50416"/>
        <dbReference type="Rhea" id="RHEA-COMP:9613"/>
        <dbReference type="Rhea" id="RHEA-COMP:9622"/>
        <dbReference type="Rhea" id="RHEA-COMP:12672"/>
        <dbReference type="Rhea" id="RHEA-COMP:12673"/>
        <dbReference type="ChEBI" id="CHEBI:15378"/>
        <dbReference type="ChEBI" id="CHEBI:64719"/>
        <dbReference type="ChEBI" id="CHEBI:78442"/>
        <dbReference type="ChEBI" id="CHEBI:78494"/>
        <dbReference type="ChEBI" id="CHEBI:133044"/>
        <dbReference type="EC" id="2.3.2.6"/>
    </reaction>
</comment>
<dbReference type="Gene3D" id="3.40.630.70">
    <property type="entry name" value="Leucyl/phenylalanyl-tRNA-protein transferase, C-terminal domain"/>
    <property type="match status" value="1"/>
</dbReference>
<dbReference type="KEGG" id="mmyr:MXMO3_01983"/>
<dbReference type="SUPFAM" id="SSF55729">
    <property type="entry name" value="Acyl-CoA N-acyltransferases (Nat)"/>
    <property type="match status" value="1"/>
</dbReference>
<comment type="catalytic activity">
    <reaction evidence="4">
        <text>N-terminal L-lysyl-[protein] + L-leucyl-tRNA(Leu) = N-terminal L-leucyl-L-lysyl-[protein] + tRNA(Leu) + H(+)</text>
        <dbReference type="Rhea" id="RHEA:12340"/>
        <dbReference type="Rhea" id="RHEA-COMP:9613"/>
        <dbReference type="Rhea" id="RHEA-COMP:9622"/>
        <dbReference type="Rhea" id="RHEA-COMP:12670"/>
        <dbReference type="Rhea" id="RHEA-COMP:12671"/>
        <dbReference type="ChEBI" id="CHEBI:15378"/>
        <dbReference type="ChEBI" id="CHEBI:65249"/>
        <dbReference type="ChEBI" id="CHEBI:78442"/>
        <dbReference type="ChEBI" id="CHEBI:78494"/>
        <dbReference type="ChEBI" id="CHEBI:133043"/>
        <dbReference type="EC" id="2.3.2.6"/>
    </reaction>
</comment>
<comment type="subcellular location">
    <subcellularLocation>
        <location evidence="4">Cytoplasm</location>
    </subcellularLocation>
</comment>
<dbReference type="HAMAP" id="MF_00688">
    <property type="entry name" value="Leu_Phe_trans"/>
    <property type="match status" value="1"/>
</dbReference>
<dbReference type="InterPro" id="IPR042203">
    <property type="entry name" value="Leu/Phe-tRNA_Trfase_C"/>
</dbReference>
<keyword evidence="6" id="KW-1185">Reference proteome</keyword>
<accession>A0A2R4MEP0</accession>
<evidence type="ECO:0000256" key="1">
    <source>
        <dbReference type="ARBA" id="ARBA00022490"/>
    </source>
</evidence>
<dbReference type="GO" id="GO:0008914">
    <property type="term" value="F:leucyl-tRNA--protein transferase activity"/>
    <property type="evidence" value="ECO:0007669"/>
    <property type="project" value="UniProtKB-UniRule"/>
</dbReference>
<comment type="similarity">
    <text evidence="4">Belongs to the L/F-transferase family.</text>
</comment>
<dbReference type="InterPro" id="IPR016181">
    <property type="entry name" value="Acyl_CoA_acyltransferase"/>
</dbReference>
<dbReference type="FunFam" id="3.40.630.70:FF:000001">
    <property type="entry name" value="Leucyl/phenylalanyl-tRNA--protein transferase"/>
    <property type="match status" value="1"/>
</dbReference>
<keyword evidence="1 4" id="KW-0963">Cytoplasm</keyword>
<dbReference type="RefSeq" id="WP_117395761.1">
    <property type="nucleotide sequence ID" value="NZ_CP021330.1"/>
</dbReference>
<protein>
    <recommendedName>
        <fullName evidence="4">Leucyl/phenylalanyl-tRNA--protein transferase</fullName>
        <ecNumber evidence="4">2.3.2.6</ecNumber>
    </recommendedName>
    <alternativeName>
        <fullName evidence="4">L/F-transferase</fullName>
    </alternativeName>
    <alternativeName>
        <fullName evidence="4">Leucyltransferase</fullName>
    </alternativeName>
    <alternativeName>
        <fullName evidence="4">Phenyalanyltransferase</fullName>
    </alternativeName>
</protein>
<dbReference type="GO" id="GO:0005737">
    <property type="term" value="C:cytoplasm"/>
    <property type="evidence" value="ECO:0007669"/>
    <property type="project" value="UniProtKB-SubCell"/>
</dbReference>
<comment type="function">
    <text evidence="4">Functions in the N-end rule pathway of protein degradation where it conjugates Leu, Phe and, less efficiently, Met from aminoacyl-tRNAs to the N-termini of proteins containing an N-terminal arginine or lysine.</text>
</comment>
<evidence type="ECO:0000313" key="6">
    <source>
        <dbReference type="Proteomes" id="UP000258927"/>
    </source>
</evidence>
<comment type="catalytic activity">
    <reaction evidence="4">
        <text>L-phenylalanyl-tRNA(Phe) + an N-terminal L-alpha-aminoacyl-[protein] = an N-terminal L-phenylalanyl-L-alpha-aminoacyl-[protein] + tRNA(Phe)</text>
        <dbReference type="Rhea" id="RHEA:43632"/>
        <dbReference type="Rhea" id="RHEA-COMP:9668"/>
        <dbReference type="Rhea" id="RHEA-COMP:9699"/>
        <dbReference type="Rhea" id="RHEA-COMP:10636"/>
        <dbReference type="Rhea" id="RHEA-COMP:10637"/>
        <dbReference type="ChEBI" id="CHEBI:78442"/>
        <dbReference type="ChEBI" id="CHEBI:78531"/>
        <dbReference type="ChEBI" id="CHEBI:78597"/>
        <dbReference type="ChEBI" id="CHEBI:83561"/>
        <dbReference type="EC" id="2.3.2.6"/>
    </reaction>
</comment>
<dbReference type="PANTHER" id="PTHR30098:SF2">
    <property type="entry name" value="LEUCYL_PHENYLALANYL-TRNA--PROTEIN TRANSFERASE"/>
    <property type="match status" value="1"/>
</dbReference>
<reference evidence="5 6" key="1">
    <citation type="submission" date="2017-05" db="EMBL/GenBank/DDBJ databases">
        <title>Genome Analysis of Maritalea myrionectae HL2708#5.</title>
        <authorList>
            <consortium name="Cotde Inc.-PKNU"/>
            <person name="Jang D."/>
            <person name="Oh H.-M."/>
        </authorList>
    </citation>
    <scope>NUCLEOTIDE SEQUENCE [LARGE SCALE GENOMIC DNA]</scope>
    <source>
        <strain evidence="5 6">HL2708#5</strain>
    </source>
</reference>
<dbReference type="GO" id="GO:0030163">
    <property type="term" value="P:protein catabolic process"/>
    <property type="evidence" value="ECO:0007669"/>
    <property type="project" value="UniProtKB-UniRule"/>
</dbReference>